<name>A0A0G0BR65_9BACT</name>
<dbReference type="AlphaFoldDB" id="A0A0G0BR65"/>
<evidence type="ECO:0000313" key="1">
    <source>
        <dbReference type="EMBL" id="KKP66101.1"/>
    </source>
</evidence>
<gene>
    <name evidence="1" type="ORF">UR63_C0038G0006</name>
</gene>
<reference evidence="1 2" key="1">
    <citation type="journal article" date="2015" name="Nature">
        <title>rRNA introns, odd ribosomes, and small enigmatic genomes across a large radiation of phyla.</title>
        <authorList>
            <person name="Brown C.T."/>
            <person name="Hug L.A."/>
            <person name="Thomas B.C."/>
            <person name="Sharon I."/>
            <person name="Castelle C.J."/>
            <person name="Singh A."/>
            <person name="Wilkins M.J."/>
            <person name="Williams K.H."/>
            <person name="Banfield J.F."/>
        </authorList>
    </citation>
    <scope>NUCLEOTIDE SEQUENCE [LARGE SCALE GENOMIC DNA]</scope>
</reference>
<organism evidence="1 2">
    <name type="scientific">Candidatus Roizmanbacteria bacterium GW2011_GWC2_35_12</name>
    <dbReference type="NCBI Taxonomy" id="1618485"/>
    <lineage>
        <taxon>Bacteria</taxon>
        <taxon>Candidatus Roizmaniibacteriota</taxon>
    </lineage>
</organism>
<accession>A0A0G0BR65</accession>
<dbReference type="Proteomes" id="UP000034127">
    <property type="component" value="Unassembled WGS sequence"/>
</dbReference>
<sequence length="208" mass="24281">MRKFFCINDVLDREHSGWLNGLTEDEIKTPLCYKTKVSLNNKNPNGEIIRVEEGIHKEKILTLPYKYKDKKTNISYLSTELPASKISLKLFRNKKILFVENVGKFNVEVDKKIVKGKYNLLIPERPILKILNPEYFSEKIGGSRFVETWFRMISEKGKQEDIFLHYGSYSKGCVTVLNNRSFSVWNKIYLTLMSCRLNNKYLAALLIT</sequence>
<proteinExistence type="predicted"/>
<protein>
    <submittedName>
        <fullName evidence="1">Uncharacterized protein</fullName>
    </submittedName>
</protein>
<dbReference type="EMBL" id="LBPX01000038">
    <property type="protein sequence ID" value="KKP66101.1"/>
    <property type="molecule type" value="Genomic_DNA"/>
</dbReference>
<comment type="caution">
    <text evidence="1">The sequence shown here is derived from an EMBL/GenBank/DDBJ whole genome shotgun (WGS) entry which is preliminary data.</text>
</comment>
<evidence type="ECO:0000313" key="2">
    <source>
        <dbReference type="Proteomes" id="UP000034127"/>
    </source>
</evidence>